<feature type="compositionally biased region" description="Polar residues" evidence="3">
    <location>
        <begin position="48"/>
        <end position="58"/>
    </location>
</feature>
<feature type="compositionally biased region" description="Polar residues" evidence="3">
    <location>
        <begin position="709"/>
        <end position="728"/>
    </location>
</feature>
<evidence type="ECO:0000313" key="4">
    <source>
        <dbReference type="EMBL" id="KAG5305844.1"/>
    </source>
</evidence>
<dbReference type="GO" id="GO:0003924">
    <property type="term" value="F:GTPase activity"/>
    <property type="evidence" value="ECO:0007669"/>
    <property type="project" value="InterPro"/>
</dbReference>
<name>A0A836YGF3_9HYME</name>
<feature type="compositionally biased region" description="Low complexity" evidence="3">
    <location>
        <begin position="74"/>
        <end position="87"/>
    </location>
</feature>
<dbReference type="AlphaFoldDB" id="A0A836YGF3"/>
<dbReference type="PROSITE" id="PS51419">
    <property type="entry name" value="RAB"/>
    <property type="match status" value="1"/>
</dbReference>
<feature type="compositionally biased region" description="Polar residues" evidence="3">
    <location>
        <begin position="404"/>
        <end position="417"/>
    </location>
</feature>
<feature type="region of interest" description="Disordered" evidence="3">
    <location>
        <begin position="1"/>
        <end position="87"/>
    </location>
</feature>
<feature type="compositionally biased region" description="Polar residues" evidence="3">
    <location>
        <begin position="425"/>
        <end position="434"/>
    </location>
</feature>
<organism evidence="4 5">
    <name type="scientific">Pseudoatta argentina</name>
    <dbReference type="NCBI Taxonomy" id="621737"/>
    <lineage>
        <taxon>Eukaryota</taxon>
        <taxon>Metazoa</taxon>
        <taxon>Ecdysozoa</taxon>
        <taxon>Arthropoda</taxon>
        <taxon>Hexapoda</taxon>
        <taxon>Insecta</taxon>
        <taxon>Pterygota</taxon>
        <taxon>Neoptera</taxon>
        <taxon>Endopterygota</taxon>
        <taxon>Hymenoptera</taxon>
        <taxon>Apocrita</taxon>
        <taxon>Aculeata</taxon>
        <taxon>Formicoidea</taxon>
        <taxon>Formicidae</taxon>
        <taxon>Myrmicinae</taxon>
        <taxon>Pseudoatta</taxon>
    </lineage>
</organism>
<feature type="compositionally biased region" description="Low complexity" evidence="3">
    <location>
        <begin position="501"/>
        <end position="515"/>
    </location>
</feature>
<feature type="compositionally biased region" description="Polar residues" evidence="3">
    <location>
        <begin position="133"/>
        <end position="161"/>
    </location>
</feature>
<feature type="region of interest" description="Disordered" evidence="3">
    <location>
        <begin position="693"/>
        <end position="728"/>
    </location>
</feature>
<accession>A0A836YGF3</accession>
<proteinExistence type="inferred from homology"/>
<dbReference type="Gene3D" id="3.40.50.300">
    <property type="entry name" value="P-loop containing nucleotide triphosphate hydrolases"/>
    <property type="match status" value="1"/>
</dbReference>
<dbReference type="SMART" id="SM00173">
    <property type="entry name" value="RAS"/>
    <property type="match status" value="1"/>
</dbReference>
<dbReference type="Pfam" id="PF00071">
    <property type="entry name" value="Ras"/>
    <property type="match status" value="1"/>
</dbReference>
<gene>
    <name evidence="4" type="primary">Rrad</name>
    <name evidence="4" type="ORF">G6Z78_0012869</name>
</gene>
<dbReference type="PANTHER" id="PTHR45775">
    <property type="entry name" value="RAD, GEM/KIR FAMILY MEMBER 2, ISOFORM C"/>
    <property type="match status" value="1"/>
</dbReference>
<evidence type="ECO:0000256" key="2">
    <source>
        <dbReference type="ARBA" id="ARBA00022553"/>
    </source>
</evidence>
<feature type="region of interest" description="Disordered" evidence="3">
    <location>
        <begin position="455"/>
        <end position="516"/>
    </location>
</feature>
<dbReference type="FunFam" id="3.40.50.300:FF:000664">
    <property type="entry name" value="Uncharacterized protein, isoform B"/>
    <property type="match status" value="1"/>
</dbReference>
<feature type="compositionally biased region" description="Low complexity" evidence="3">
    <location>
        <begin position="469"/>
        <end position="484"/>
    </location>
</feature>
<dbReference type="InterPro" id="IPR001806">
    <property type="entry name" value="Small_GTPase"/>
</dbReference>
<dbReference type="GO" id="GO:0005525">
    <property type="term" value="F:GTP binding"/>
    <property type="evidence" value="ECO:0007669"/>
    <property type="project" value="InterPro"/>
</dbReference>
<reference evidence="4" key="1">
    <citation type="submission" date="2020-02" db="EMBL/GenBank/DDBJ databases">
        <title>Relaxed selection underlies rapid genomic changes in the transitions from sociality to social parasitism in ants.</title>
        <authorList>
            <person name="Bi X."/>
        </authorList>
    </citation>
    <scope>NUCLEOTIDE SEQUENCE</scope>
    <source>
        <strain evidence="4">BGI-DK2014c</strain>
        <tissue evidence="4">Whole body</tissue>
    </source>
</reference>
<comment type="similarity">
    <text evidence="1">Belongs to the small GTPase superfamily. RGK family.</text>
</comment>
<feature type="region of interest" description="Disordered" evidence="3">
    <location>
        <begin position="132"/>
        <end position="161"/>
    </location>
</feature>
<protein>
    <submittedName>
        <fullName evidence="4">RAD protein</fullName>
    </submittedName>
</protein>
<evidence type="ECO:0000256" key="3">
    <source>
        <dbReference type="SAM" id="MobiDB-lite"/>
    </source>
</evidence>
<evidence type="ECO:0000313" key="5">
    <source>
        <dbReference type="Proteomes" id="UP000668214"/>
    </source>
</evidence>
<dbReference type="PROSITE" id="PS51421">
    <property type="entry name" value="RAS"/>
    <property type="match status" value="1"/>
</dbReference>
<dbReference type="SMART" id="SM00175">
    <property type="entry name" value="RAB"/>
    <property type="match status" value="1"/>
</dbReference>
<feature type="non-terminal residue" evidence="4">
    <location>
        <position position="1"/>
    </location>
</feature>
<dbReference type="InterPro" id="IPR027417">
    <property type="entry name" value="P-loop_NTPase"/>
</dbReference>
<keyword evidence="5" id="KW-1185">Reference proteome</keyword>
<feature type="region of interest" description="Disordered" evidence="3">
    <location>
        <begin position="396"/>
        <end position="434"/>
    </location>
</feature>
<dbReference type="Proteomes" id="UP000668214">
    <property type="component" value="Unassembled WGS sequence"/>
</dbReference>
<dbReference type="PANTHER" id="PTHR45775:SF7">
    <property type="entry name" value="RAD, GEM_KIR FAMILY MEMBER 1, ISOFORM B"/>
    <property type="match status" value="1"/>
</dbReference>
<feature type="non-terminal residue" evidence="4">
    <location>
        <position position="867"/>
    </location>
</feature>
<dbReference type="GO" id="GO:0005886">
    <property type="term" value="C:plasma membrane"/>
    <property type="evidence" value="ECO:0007669"/>
    <property type="project" value="TreeGrafter"/>
</dbReference>
<feature type="compositionally biased region" description="Polar residues" evidence="3">
    <location>
        <begin position="1"/>
        <end position="30"/>
    </location>
</feature>
<dbReference type="GO" id="GO:0005246">
    <property type="term" value="F:calcium channel regulator activity"/>
    <property type="evidence" value="ECO:0007669"/>
    <property type="project" value="TreeGrafter"/>
</dbReference>
<keyword evidence="2" id="KW-0597">Phosphoprotein</keyword>
<dbReference type="PRINTS" id="PR00449">
    <property type="entry name" value="RASTRNSFRMNG"/>
</dbReference>
<dbReference type="InterPro" id="IPR051641">
    <property type="entry name" value="RGK_GTP-binding_reg"/>
</dbReference>
<dbReference type="EMBL" id="JAANIA010002986">
    <property type="protein sequence ID" value="KAG5305844.1"/>
    <property type="molecule type" value="Genomic_DNA"/>
</dbReference>
<sequence>MGSSTASETTINTSTDSANTMLTMVTTTDGEQPDDSFDLIDVPAEMSPPTTAPSQSSIPPVGHRGHSDDTLGGNNNSSPTSPTSPVSVAAPIAANQTTPPLPLPSSPMTPLCAFDGTEIAGPSNRCMRMKLDSGQQDGNNKTTTGTSINQGHNASNSEGTATLPSLTSIVPTHHETRFTFGGSGRTPPLPDLRAADFFSTPVRGSVDAGQPDSVDTRSSIRNPVAAQEKHNARVGYQSDYTAGGKVNSIQVNAAEKGTIEHKRSQKRPNINVTTNPLDISLISATQPCNTQDCNVQSNASTKSRGRSAESHPLVSAIHSWVRLFFPFCAIGGSGSKRSTQATIVVQQPSLSLDAPAATILLHPDADARRREENMRQLLDVANTLTLQEIHDFEMRYGSPHHSRSQSVKAPGSRSSGRPNYLCLPQQRSRVASMPNTGVEEEYYRLRHFSITGKGVVNRGDSLKSRRSRSNNSMASSNSSLSSIRRSTEHLTASYPGSARNSAAGSLASSRESSASQGPAPYRVLMLGAPAVGKSSLVSQFMTSEYLHAYDTSIDDESGEKTVSVLLAGEESELTFIDHSCAEITPENCISTYEPHAYCVVYSTTDRTSVRVAEEVLQSLWRSDHVSARAVILVGNKVDLVRSRLVSTEEGKSMATSYDCKFIETSVGINHNVDELLVGLLTQIRLKLENPERTREMFRKRSRKNRSKSPLGSCSENNSPKKYRGSRTSTSLKVRNLLDKVWARDSKSKSCENLHVLRNVHESSTLHPEAPLRPIVFFVTDVEANLTYRILSLQRTYTYVCAYEIALDERLFVRRQKRKKKREKNHSDDASLCCEYLRGKMSKKCSIFGHQVENIHVITLTMRNNSTC</sequence>
<evidence type="ECO:0000256" key="1">
    <source>
        <dbReference type="ARBA" id="ARBA00008846"/>
    </source>
</evidence>
<comment type="caution">
    <text evidence="4">The sequence shown here is derived from an EMBL/GenBank/DDBJ whole genome shotgun (WGS) entry which is preliminary data.</text>
</comment>
<dbReference type="SUPFAM" id="SSF52540">
    <property type="entry name" value="P-loop containing nucleoside triphosphate hydrolases"/>
    <property type="match status" value="1"/>
</dbReference>